<dbReference type="InterPro" id="IPR036188">
    <property type="entry name" value="FAD/NAD-bd_sf"/>
</dbReference>
<gene>
    <name evidence="11" type="ORF">C0Z10_11865</name>
</gene>
<evidence type="ECO:0000259" key="10">
    <source>
        <dbReference type="Pfam" id="PF22366"/>
    </source>
</evidence>
<dbReference type="Gene3D" id="3.50.50.100">
    <property type="match status" value="1"/>
</dbReference>
<sequence>MQLSQLFPTLGHDAAFTSRHPRVAVVGGGFGGMAAAKALAAEGCHVDIIDRHPYTTFQPLLYQVATGGLNPGDVTYRLRSFAAKLGSHARFRRASVTSIDTENRLVHCDNGEPIEYDYLVLAQGVGANFFGTPGAAEHSYTIYTRGSSLTARDVIFSNLEALDTDVSKTFDVIIVGGGPTGVETAGTLAEMKSVGIPAIFPDVSIDRVHVTLVEMGSHLLAPFDSSLRHYTRRQLQKRGVDVRTDTAIAEVREDSVLLKDGHELPADMVIWAAGVGAHKVAMDWGFETGRGGRIVTDSNLRVHGQDRIFAVGDGAIIDDNPLPQLAQPAIQGGQLIARQIVNLENNRPLETFQYVDKGTMATIGRNAAVVQLANGPKFTGFLAWLVWVTIHIYSLLGGRNRIQAMVNLGSRYLTFNREAGAIVGDVLTADGNPGKGDSETFRKEIAEEMKDSDKDAPKA</sequence>
<dbReference type="SUPFAM" id="SSF51905">
    <property type="entry name" value="FAD/NAD(P)-binding domain"/>
    <property type="match status" value="1"/>
</dbReference>
<evidence type="ECO:0000256" key="1">
    <source>
        <dbReference type="ARBA" id="ARBA00005272"/>
    </source>
</evidence>
<feature type="domain" description="FAD/NAD(P)-binding" evidence="9">
    <location>
        <begin position="22"/>
        <end position="333"/>
    </location>
</feature>
<keyword evidence="7" id="KW-0520">NAD</keyword>
<keyword evidence="5" id="KW-0809">Transit peptide</keyword>
<dbReference type="GO" id="GO:0050136">
    <property type="term" value="F:NADH dehydrogenase (quinone) (non-electrogenic) activity"/>
    <property type="evidence" value="ECO:0007669"/>
    <property type="project" value="UniProtKB-EC"/>
</dbReference>
<keyword evidence="6" id="KW-0560">Oxidoreductase</keyword>
<keyword evidence="3" id="KW-0285">Flavoprotein</keyword>
<accession>A0A3Q9UQQ0</accession>
<proteinExistence type="inferred from homology"/>
<evidence type="ECO:0000256" key="6">
    <source>
        <dbReference type="ARBA" id="ARBA00023002"/>
    </source>
</evidence>
<organism evidence="11 12">
    <name type="scientific">Acidipropionibacterium jensenii</name>
    <dbReference type="NCBI Taxonomy" id="1749"/>
    <lineage>
        <taxon>Bacteria</taxon>
        <taxon>Bacillati</taxon>
        <taxon>Actinomycetota</taxon>
        <taxon>Actinomycetes</taxon>
        <taxon>Propionibacteriales</taxon>
        <taxon>Propionibacteriaceae</taxon>
        <taxon>Acidipropionibacterium</taxon>
    </lineage>
</organism>
<dbReference type="PANTHER" id="PTHR43706:SF47">
    <property type="entry name" value="EXTERNAL NADH-UBIQUINONE OXIDOREDUCTASE 1, MITOCHONDRIAL-RELATED"/>
    <property type="match status" value="1"/>
</dbReference>
<name>A0A3Q9UQQ0_9ACTN</name>
<dbReference type="Pfam" id="PF22366">
    <property type="entry name" value="NDH2_C"/>
    <property type="match status" value="1"/>
</dbReference>
<dbReference type="PANTHER" id="PTHR43706">
    <property type="entry name" value="NADH DEHYDROGENASE"/>
    <property type="match status" value="1"/>
</dbReference>
<dbReference type="EC" id="1.6.5.9" evidence="2"/>
<dbReference type="Pfam" id="PF07992">
    <property type="entry name" value="Pyr_redox_2"/>
    <property type="match status" value="1"/>
</dbReference>
<evidence type="ECO:0000313" key="12">
    <source>
        <dbReference type="Proteomes" id="UP000285875"/>
    </source>
</evidence>
<protein>
    <recommendedName>
        <fullName evidence="2">NADH:ubiquinone reductase (non-electrogenic)</fullName>
        <ecNumber evidence="2">1.6.5.9</ecNumber>
    </recommendedName>
</protein>
<evidence type="ECO:0000313" key="11">
    <source>
        <dbReference type="EMBL" id="AZZ40327.1"/>
    </source>
</evidence>
<dbReference type="EMBL" id="CP025570">
    <property type="protein sequence ID" value="AZZ40327.1"/>
    <property type="molecule type" value="Genomic_DNA"/>
</dbReference>
<dbReference type="PRINTS" id="PR00368">
    <property type="entry name" value="FADPNR"/>
</dbReference>
<dbReference type="InterPro" id="IPR045024">
    <property type="entry name" value="NDH-2"/>
</dbReference>
<dbReference type="InterPro" id="IPR054585">
    <property type="entry name" value="NDH2-like_C"/>
</dbReference>
<dbReference type="InterPro" id="IPR023753">
    <property type="entry name" value="FAD/NAD-binding_dom"/>
</dbReference>
<dbReference type="KEGG" id="aji:C0Z10_11865"/>
<evidence type="ECO:0000256" key="7">
    <source>
        <dbReference type="ARBA" id="ARBA00023027"/>
    </source>
</evidence>
<dbReference type="RefSeq" id="WP_097799520.1">
    <property type="nucleotide sequence ID" value="NZ_CP025570.1"/>
</dbReference>
<reference evidence="12" key="1">
    <citation type="submission" date="2017-12" db="EMBL/GenBank/DDBJ databases">
        <title>Whole genome sequencing of Acidipropionibacterium jensenii strains JS279 and JS280.</title>
        <authorList>
            <person name="Deptula P."/>
            <person name="Laine P."/>
            <person name="Smolander O.-P."/>
            <person name="Paulin L."/>
            <person name="Auvinen P."/>
            <person name="Varmanen P."/>
        </authorList>
    </citation>
    <scope>NUCLEOTIDE SEQUENCE [LARGE SCALE GENOMIC DNA]</scope>
    <source>
        <strain evidence="12">JS280</strain>
    </source>
</reference>
<comment type="similarity">
    <text evidence="1">Belongs to the NADH dehydrogenase family.</text>
</comment>
<dbReference type="Proteomes" id="UP000285875">
    <property type="component" value="Chromosome"/>
</dbReference>
<keyword evidence="4" id="KW-0274">FAD</keyword>
<dbReference type="AlphaFoldDB" id="A0A3Q9UQQ0"/>
<evidence type="ECO:0000256" key="3">
    <source>
        <dbReference type="ARBA" id="ARBA00022630"/>
    </source>
</evidence>
<evidence type="ECO:0000256" key="8">
    <source>
        <dbReference type="ARBA" id="ARBA00047599"/>
    </source>
</evidence>
<feature type="domain" description="External alternative NADH-ubiquinone oxidoreductase-like C-terminal" evidence="10">
    <location>
        <begin position="357"/>
        <end position="413"/>
    </location>
</feature>
<evidence type="ECO:0000259" key="9">
    <source>
        <dbReference type="Pfam" id="PF07992"/>
    </source>
</evidence>
<evidence type="ECO:0000256" key="4">
    <source>
        <dbReference type="ARBA" id="ARBA00022827"/>
    </source>
</evidence>
<dbReference type="PRINTS" id="PR00411">
    <property type="entry name" value="PNDRDTASEI"/>
</dbReference>
<evidence type="ECO:0000256" key="2">
    <source>
        <dbReference type="ARBA" id="ARBA00012637"/>
    </source>
</evidence>
<evidence type="ECO:0000256" key="5">
    <source>
        <dbReference type="ARBA" id="ARBA00022946"/>
    </source>
</evidence>
<comment type="catalytic activity">
    <reaction evidence="8">
        <text>a quinone + NADH + H(+) = a quinol + NAD(+)</text>
        <dbReference type="Rhea" id="RHEA:46160"/>
        <dbReference type="ChEBI" id="CHEBI:15378"/>
        <dbReference type="ChEBI" id="CHEBI:24646"/>
        <dbReference type="ChEBI" id="CHEBI:57540"/>
        <dbReference type="ChEBI" id="CHEBI:57945"/>
        <dbReference type="ChEBI" id="CHEBI:132124"/>
        <dbReference type="EC" id="1.6.5.9"/>
    </reaction>
</comment>